<dbReference type="Proteomes" id="UP001345963">
    <property type="component" value="Unassembled WGS sequence"/>
</dbReference>
<keyword evidence="4" id="KW-0067">ATP-binding</keyword>
<evidence type="ECO:0000313" key="8">
    <source>
        <dbReference type="EMBL" id="MED6242349.1"/>
    </source>
</evidence>
<dbReference type="InterPro" id="IPR003439">
    <property type="entry name" value="ABC_transporter-like_ATP-bd"/>
</dbReference>
<dbReference type="Gene3D" id="1.20.1560.10">
    <property type="entry name" value="ABC transporter type 1, transmembrane domain"/>
    <property type="match status" value="1"/>
</dbReference>
<dbReference type="PANTHER" id="PTHR43394">
    <property type="entry name" value="ATP-DEPENDENT PERMEASE MDL1, MITOCHONDRIAL"/>
    <property type="match status" value="1"/>
</dbReference>
<reference evidence="8 9" key="1">
    <citation type="submission" date="2021-07" db="EMBL/GenBank/DDBJ databases">
        <authorList>
            <person name="Palmer J.M."/>
        </authorList>
    </citation>
    <scope>NUCLEOTIDE SEQUENCE [LARGE SCALE GENOMIC DNA]</scope>
    <source>
        <strain evidence="8 9">AT_MEX2019</strain>
        <tissue evidence="8">Muscle</tissue>
    </source>
</reference>
<evidence type="ECO:0000256" key="1">
    <source>
        <dbReference type="ARBA" id="ARBA00004141"/>
    </source>
</evidence>
<dbReference type="InterPro" id="IPR036640">
    <property type="entry name" value="ABC1_TM_sf"/>
</dbReference>
<keyword evidence="9" id="KW-1185">Reference proteome</keyword>
<proteinExistence type="predicted"/>
<evidence type="ECO:0000256" key="5">
    <source>
        <dbReference type="ARBA" id="ARBA00022989"/>
    </source>
</evidence>
<sequence>MLIKARSLISSGQLSIGSLVSFFLYQKPMSVNLREIMYCYGETMSTVGVISKVLSYLDRTPKSKEEGDLAPKTLDGKIVMQNIHFSYPSASSDKPALKSISLQIHPGKITALVGPSGGGKSSCVSLLKRLYEPQEGQILLDGQPLHCYRKKYFHQKISLVSQNPVLFSGSLRYNIEYGLEKPPLEEKVKEVAEKINAHKFISEMENGYDTDIGECGGKLSEGQKQSLAIIRALLRDPQVIILDEATSKLDVDAEKAVLNEVLARKRTVLIVAHQLRIVEKADHIIFMEDGLLSRPAEGLLLLGAVRYLELRTMIPTAGFCSQFIRRSTVFPAALRVLWTPWTRQPGLLAAARGIHVDSPPVIPTLTTSYVHGTSSTSLLHDTVAEALQKTVERWPDREAVAFLQDGVRKTFAEFQQDVDRAAVGLLALGLRKGDRLGMWGPNIYEWILFQFATAKAGIILVSVNPAYQQKEVEFALRKVGCKAIVCPSEFRTQKYCDMLMKICPEIESSRPGDIKSASSVQRILTLY</sequence>
<dbReference type="SUPFAM" id="SSF90123">
    <property type="entry name" value="ABC transporter transmembrane region"/>
    <property type="match status" value="1"/>
</dbReference>
<evidence type="ECO:0000256" key="2">
    <source>
        <dbReference type="ARBA" id="ARBA00022692"/>
    </source>
</evidence>
<gene>
    <name evidence="8" type="ORF">ATANTOWER_003450</name>
</gene>
<keyword evidence="2" id="KW-0812">Transmembrane</keyword>
<dbReference type="InterPro" id="IPR003593">
    <property type="entry name" value="AAA+_ATPase"/>
</dbReference>
<dbReference type="EMBL" id="JAHUTI010030871">
    <property type="protein sequence ID" value="MED6242349.1"/>
    <property type="molecule type" value="Genomic_DNA"/>
</dbReference>
<keyword evidence="5" id="KW-1133">Transmembrane helix</keyword>
<dbReference type="PROSITE" id="PS50893">
    <property type="entry name" value="ABC_TRANSPORTER_2"/>
    <property type="match status" value="1"/>
</dbReference>
<keyword evidence="3" id="KW-0547">Nucleotide-binding</keyword>
<name>A0ABU7AYE6_9TELE</name>
<dbReference type="InterPro" id="IPR027417">
    <property type="entry name" value="P-loop_NTPase"/>
</dbReference>
<feature type="domain" description="ABC transporter" evidence="7">
    <location>
        <begin position="78"/>
        <end position="314"/>
    </location>
</feature>
<dbReference type="Gene3D" id="3.40.50.300">
    <property type="entry name" value="P-loop containing nucleotide triphosphate hydrolases"/>
    <property type="match status" value="1"/>
</dbReference>
<dbReference type="Gene3D" id="3.40.50.980">
    <property type="match status" value="1"/>
</dbReference>
<dbReference type="Pfam" id="PF00501">
    <property type="entry name" value="AMP-binding"/>
    <property type="match status" value="1"/>
</dbReference>
<accession>A0ABU7AYE6</accession>
<evidence type="ECO:0000313" key="9">
    <source>
        <dbReference type="Proteomes" id="UP001345963"/>
    </source>
</evidence>
<dbReference type="PANTHER" id="PTHR43394:SF14">
    <property type="entry name" value="TRANSPORTER 2, ATP BINDING CASSETTE SUBFAMILY B"/>
    <property type="match status" value="1"/>
</dbReference>
<dbReference type="SUPFAM" id="SSF56801">
    <property type="entry name" value="Acetyl-CoA synthetase-like"/>
    <property type="match status" value="1"/>
</dbReference>
<dbReference type="SUPFAM" id="SSF52540">
    <property type="entry name" value="P-loop containing nucleoside triphosphate hydrolases"/>
    <property type="match status" value="1"/>
</dbReference>
<comment type="caution">
    <text evidence="8">The sequence shown here is derived from an EMBL/GenBank/DDBJ whole genome shotgun (WGS) entry which is preliminary data.</text>
</comment>
<evidence type="ECO:0000256" key="3">
    <source>
        <dbReference type="ARBA" id="ARBA00022741"/>
    </source>
</evidence>
<keyword evidence="6" id="KW-0472">Membrane</keyword>
<dbReference type="InterPro" id="IPR000873">
    <property type="entry name" value="AMP-dep_synth/lig_dom"/>
</dbReference>
<evidence type="ECO:0000259" key="7">
    <source>
        <dbReference type="PROSITE" id="PS50893"/>
    </source>
</evidence>
<protein>
    <recommendedName>
        <fullName evidence="7">ABC transporter domain-containing protein</fullName>
    </recommendedName>
</protein>
<evidence type="ECO:0000256" key="4">
    <source>
        <dbReference type="ARBA" id="ARBA00022840"/>
    </source>
</evidence>
<evidence type="ECO:0000256" key="6">
    <source>
        <dbReference type="ARBA" id="ARBA00023136"/>
    </source>
</evidence>
<comment type="subcellular location">
    <subcellularLocation>
        <location evidence="1">Membrane</location>
        <topology evidence="1">Multi-pass membrane protein</topology>
    </subcellularLocation>
</comment>
<organism evidence="8 9">
    <name type="scientific">Ataeniobius toweri</name>
    <dbReference type="NCBI Taxonomy" id="208326"/>
    <lineage>
        <taxon>Eukaryota</taxon>
        <taxon>Metazoa</taxon>
        <taxon>Chordata</taxon>
        <taxon>Craniata</taxon>
        <taxon>Vertebrata</taxon>
        <taxon>Euteleostomi</taxon>
        <taxon>Actinopterygii</taxon>
        <taxon>Neopterygii</taxon>
        <taxon>Teleostei</taxon>
        <taxon>Neoteleostei</taxon>
        <taxon>Acanthomorphata</taxon>
        <taxon>Ovalentaria</taxon>
        <taxon>Atherinomorphae</taxon>
        <taxon>Cyprinodontiformes</taxon>
        <taxon>Goodeidae</taxon>
        <taxon>Ataeniobius</taxon>
    </lineage>
</organism>
<dbReference type="InterPro" id="IPR039421">
    <property type="entry name" value="Type_1_exporter"/>
</dbReference>
<dbReference type="SMART" id="SM00382">
    <property type="entry name" value="AAA"/>
    <property type="match status" value="1"/>
</dbReference>
<dbReference type="Pfam" id="PF00005">
    <property type="entry name" value="ABC_tran"/>
    <property type="match status" value="1"/>
</dbReference>